<evidence type="ECO:0000313" key="4">
    <source>
        <dbReference type="EMBL" id="KPW91530.1"/>
    </source>
</evidence>
<dbReference type="AlphaFoldDB" id="A0A0P9P1G0"/>
<accession>A0A0P9P1G0</accession>
<dbReference type="SUPFAM" id="SSF53383">
    <property type="entry name" value="PLP-dependent transferases"/>
    <property type="match status" value="1"/>
</dbReference>
<name>A0A0P9P1G0_9PSED</name>
<protein>
    <submittedName>
        <fullName evidence="4">4-aminobutyrate aminotransferase</fullName>
    </submittedName>
</protein>
<comment type="cofactor">
    <cofactor evidence="1">
        <name>pyridoxal 5'-phosphate</name>
        <dbReference type="ChEBI" id="CHEBI:597326"/>
    </cofactor>
</comment>
<proteinExistence type="predicted"/>
<dbReference type="GO" id="GO:0008483">
    <property type="term" value="F:transaminase activity"/>
    <property type="evidence" value="ECO:0007669"/>
    <property type="project" value="UniProtKB-KW"/>
</dbReference>
<reference evidence="4 5" key="1">
    <citation type="submission" date="2015-09" db="EMBL/GenBank/DDBJ databases">
        <title>Genome announcement of multiple Pseudomonas syringae strains.</title>
        <authorList>
            <person name="Thakur S."/>
            <person name="Wang P.W."/>
            <person name="Gong Y."/>
            <person name="Weir B.S."/>
            <person name="Guttman D.S."/>
        </authorList>
    </citation>
    <scope>NUCLEOTIDE SEQUENCE [LARGE SCALE GENOMIC DNA]</scope>
    <source>
        <strain evidence="4 5">ICMP17001</strain>
    </source>
</reference>
<comment type="caution">
    <text evidence="4">The sequence shown here is derived from an EMBL/GenBank/DDBJ whole genome shotgun (WGS) entry which is preliminary data.</text>
</comment>
<dbReference type="PANTHER" id="PTHR11986">
    <property type="entry name" value="AMINOTRANSFERASE CLASS III"/>
    <property type="match status" value="1"/>
</dbReference>
<dbReference type="InterPro" id="IPR005814">
    <property type="entry name" value="Aminotrans_3"/>
</dbReference>
<dbReference type="InterPro" id="IPR015424">
    <property type="entry name" value="PyrdxlP-dep_Trfase"/>
</dbReference>
<evidence type="ECO:0000256" key="2">
    <source>
        <dbReference type="ARBA" id="ARBA00022576"/>
    </source>
</evidence>
<keyword evidence="3" id="KW-0663">Pyridoxal phosphate</keyword>
<dbReference type="Pfam" id="PF00202">
    <property type="entry name" value="Aminotran_3"/>
    <property type="match status" value="1"/>
</dbReference>
<dbReference type="Gene3D" id="3.90.1150.10">
    <property type="entry name" value="Aspartate Aminotransferase, domain 1"/>
    <property type="match status" value="1"/>
</dbReference>
<dbReference type="EMBL" id="LJQC01000880">
    <property type="protein sequence ID" value="KPW91530.1"/>
    <property type="molecule type" value="Genomic_DNA"/>
</dbReference>
<feature type="non-terminal residue" evidence="4">
    <location>
        <position position="95"/>
    </location>
</feature>
<evidence type="ECO:0000256" key="1">
    <source>
        <dbReference type="ARBA" id="ARBA00001933"/>
    </source>
</evidence>
<evidence type="ECO:0000313" key="5">
    <source>
        <dbReference type="Proteomes" id="UP000051335"/>
    </source>
</evidence>
<evidence type="ECO:0000256" key="3">
    <source>
        <dbReference type="ARBA" id="ARBA00022898"/>
    </source>
</evidence>
<dbReference type="GO" id="GO:0030170">
    <property type="term" value="F:pyridoxal phosphate binding"/>
    <property type="evidence" value="ECO:0007669"/>
    <property type="project" value="InterPro"/>
</dbReference>
<keyword evidence="5" id="KW-1185">Reference proteome</keyword>
<gene>
    <name evidence="4" type="ORF">ALO75_04945</name>
</gene>
<dbReference type="InterPro" id="IPR015421">
    <property type="entry name" value="PyrdxlP-dep_Trfase_major"/>
</dbReference>
<keyword evidence="2 4" id="KW-0032">Aminotransferase</keyword>
<dbReference type="InterPro" id="IPR015422">
    <property type="entry name" value="PyrdxlP-dep_Trfase_small"/>
</dbReference>
<sequence>MIGKTMNSKVDDTPHLIRQRDQFVPRGIVTAHPLVIDRAQGSELWDVDGKRYLDFVGGIGVLNIGHNHPNVVAAIQAQLTKVAHACFQVASYLPY</sequence>
<organism evidence="4 5">
    <name type="scientific">Pseudomonas syringae pv. coryli</name>
    <dbReference type="NCBI Taxonomy" id="317659"/>
    <lineage>
        <taxon>Bacteria</taxon>
        <taxon>Pseudomonadati</taxon>
        <taxon>Pseudomonadota</taxon>
        <taxon>Gammaproteobacteria</taxon>
        <taxon>Pseudomonadales</taxon>
        <taxon>Pseudomonadaceae</taxon>
        <taxon>Pseudomonas</taxon>
    </lineage>
</organism>
<dbReference type="InterPro" id="IPR050103">
    <property type="entry name" value="Class-III_PLP-dep_AT"/>
</dbReference>
<dbReference type="GO" id="GO:0042802">
    <property type="term" value="F:identical protein binding"/>
    <property type="evidence" value="ECO:0007669"/>
    <property type="project" value="TreeGrafter"/>
</dbReference>
<dbReference type="Gene3D" id="3.40.640.10">
    <property type="entry name" value="Type I PLP-dependent aspartate aminotransferase-like (Major domain)"/>
    <property type="match status" value="1"/>
</dbReference>
<dbReference type="Proteomes" id="UP000051335">
    <property type="component" value="Unassembled WGS sequence"/>
</dbReference>
<keyword evidence="4" id="KW-0808">Transferase</keyword>